<protein>
    <submittedName>
        <fullName evidence="1">Uncharacterized protein</fullName>
    </submittedName>
</protein>
<dbReference type="EMBL" id="BK059132">
    <property type="protein sequence ID" value="DAE33298.1"/>
    <property type="molecule type" value="Genomic_DNA"/>
</dbReference>
<proteinExistence type="predicted"/>
<reference evidence="1" key="1">
    <citation type="journal article" date="2021" name="Proc. Natl. Acad. Sci. U.S.A.">
        <title>A Catalog of Tens of Thousands of Viruses from Human Metagenomes Reveals Hidden Associations with Chronic Diseases.</title>
        <authorList>
            <person name="Tisza M.J."/>
            <person name="Buck C.B."/>
        </authorList>
    </citation>
    <scope>NUCLEOTIDE SEQUENCE</scope>
    <source>
        <strain evidence="1">Ctrcb4</strain>
    </source>
</reference>
<evidence type="ECO:0000313" key="1">
    <source>
        <dbReference type="EMBL" id="DAE33298.1"/>
    </source>
</evidence>
<sequence length="52" mass="5417">MKPKLITGSGTLDLSLRSSTQMSLSSQNASTVSGKVYAVQLDKDGYLGVSVP</sequence>
<accession>A0A8S5RQ60</accession>
<organism evidence="1">
    <name type="scientific">virus sp. ctrcb4</name>
    <dbReference type="NCBI Taxonomy" id="2825824"/>
    <lineage>
        <taxon>Viruses</taxon>
    </lineage>
</organism>
<name>A0A8S5RQ60_9VIRU</name>